<dbReference type="AlphaFoldDB" id="A0A9P5X244"/>
<dbReference type="Pfam" id="PF24883">
    <property type="entry name" value="NPHP3_N"/>
    <property type="match status" value="1"/>
</dbReference>
<organism evidence="3 4">
    <name type="scientific">Macrolepiota fuliginosa MF-IS2</name>
    <dbReference type="NCBI Taxonomy" id="1400762"/>
    <lineage>
        <taxon>Eukaryota</taxon>
        <taxon>Fungi</taxon>
        <taxon>Dikarya</taxon>
        <taxon>Basidiomycota</taxon>
        <taxon>Agaricomycotina</taxon>
        <taxon>Agaricomycetes</taxon>
        <taxon>Agaricomycetidae</taxon>
        <taxon>Agaricales</taxon>
        <taxon>Agaricineae</taxon>
        <taxon>Agaricaceae</taxon>
        <taxon>Macrolepiota</taxon>
    </lineage>
</organism>
<keyword evidence="1" id="KW-0677">Repeat</keyword>
<dbReference type="Gene3D" id="3.40.50.300">
    <property type="entry name" value="P-loop containing nucleotide triphosphate hydrolases"/>
    <property type="match status" value="1"/>
</dbReference>
<dbReference type="PROSITE" id="PS50837">
    <property type="entry name" value="NACHT"/>
    <property type="match status" value="1"/>
</dbReference>
<dbReference type="EMBL" id="MU151505">
    <property type="protein sequence ID" value="KAF9443209.1"/>
    <property type="molecule type" value="Genomic_DNA"/>
</dbReference>
<comment type="caution">
    <text evidence="3">The sequence shown here is derived from an EMBL/GenBank/DDBJ whole genome shotgun (WGS) entry which is preliminary data.</text>
</comment>
<evidence type="ECO:0000313" key="3">
    <source>
        <dbReference type="EMBL" id="KAF9443209.1"/>
    </source>
</evidence>
<proteinExistence type="predicted"/>
<name>A0A9P5X244_9AGAR</name>
<keyword evidence="4" id="KW-1185">Reference proteome</keyword>
<dbReference type="InterPro" id="IPR027417">
    <property type="entry name" value="P-loop_NTPase"/>
</dbReference>
<evidence type="ECO:0000259" key="2">
    <source>
        <dbReference type="PROSITE" id="PS50837"/>
    </source>
</evidence>
<feature type="non-terminal residue" evidence="3">
    <location>
        <position position="518"/>
    </location>
</feature>
<reference evidence="3" key="1">
    <citation type="submission" date="2020-11" db="EMBL/GenBank/DDBJ databases">
        <authorList>
            <consortium name="DOE Joint Genome Institute"/>
            <person name="Ahrendt S."/>
            <person name="Riley R."/>
            <person name="Andreopoulos W."/>
            <person name="Labutti K."/>
            <person name="Pangilinan J."/>
            <person name="Ruiz-Duenas F.J."/>
            <person name="Barrasa J.M."/>
            <person name="Sanchez-Garcia M."/>
            <person name="Camarero S."/>
            <person name="Miyauchi S."/>
            <person name="Serrano A."/>
            <person name="Linde D."/>
            <person name="Babiker R."/>
            <person name="Drula E."/>
            <person name="Ayuso-Fernandez I."/>
            <person name="Pacheco R."/>
            <person name="Padilla G."/>
            <person name="Ferreira P."/>
            <person name="Barriuso J."/>
            <person name="Kellner H."/>
            <person name="Castanera R."/>
            <person name="Alfaro M."/>
            <person name="Ramirez L."/>
            <person name="Pisabarro A.G."/>
            <person name="Kuo A."/>
            <person name="Tritt A."/>
            <person name="Lipzen A."/>
            <person name="He G."/>
            <person name="Yan M."/>
            <person name="Ng V."/>
            <person name="Cullen D."/>
            <person name="Martin F."/>
            <person name="Rosso M.-N."/>
            <person name="Henrissat B."/>
            <person name="Hibbett D."/>
            <person name="Martinez A.T."/>
            <person name="Grigoriev I.V."/>
        </authorList>
    </citation>
    <scope>NUCLEOTIDE SEQUENCE</scope>
    <source>
        <strain evidence="3">MF-IS2</strain>
    </source>
</reference>
<dbReference type="InterPro" id="IPR007111">
    <property type="entry name" value="NACHT_NTPase"/>
</dbReference>
<dbReference type="InterPro" id="IPR056884">
    <property type="entry name" value="NPHP3-like_N"/>
</dbReference>
<gene>
    <name evidence="3" type="ORF">P691DRAFT_738166</name>
</gene>
<dbReference type="Proteomes" id="UP000807342">
    <property type="component" value="Unassembled WGS sequence"/>
</dbReference>
<dbReference type="PANTHER" id="PTHR10039">
    <property type="entry name" value="AMELOGENIN"/>
    <property type="match status" value="1"/>
</dbReference>
<dbReference type="OrthoDB" id="5967843at2759"/>
<feature type="domain" description="NACHT" evidence="2">
    <location>
        <begin position="40"/>
        <end position="154"/>
    </location>
</feature>
<accession>A0A9P5X244</accession>
<dbReference type="SUPFAM" id="SSF52540">
    <property type="entry name" value="P-loop containing nucleoside triphosphate hydrolases"/>
    <property type="match status" value="1"/>
</dbReference>
<evidence type="ECO:0000313" key="4">
    <source>
        <dbReference type="Proteomes" id="UP000807342"/>
    </source>
</evidence>
<protein>
    <recommendedName>
        <fullName evidence="2">NACHT domain-containing protein</fullName>
    </recommendedName>
</protein>
<evidence type="ECO:0000256" key="1">
    <source>
        <dbReference type="ARBA" id="ARBA00022737"/>
    </source>
</evidence>
<dbReference type="PANTHER" id="PTHR10039:SF14">
    <property type="entry name" value="NACHT DOMAIN-CONTAINING PROTEIN"/>
    <property type="match status" value="1"/>
</dbReference>
<sequence>MDGCLDSSARFPPPLCNPSTRQKLRERILEWLTSANRSSNLLWLYGPAGAGKSAIAQTIAEHCAAMGWLGAAYFFSRSNNRDDARQVVPTLAYQLSVIAASYKQGVTRVLTDDASILEKTLRIQFTKLIVEPLSCLRATGATHPILILIDGLDECDGEDSQREFIKLIGGFASTAKNLRLPFVWIIASRPEWHIISTFSGTNPRISCHREEILINTPEALADVANVLRDGFRNIRVKYSDAFTMDIEWPTEDQLLTIKSSASGLILFVSILLKFVNDEEVGNPVSQLDICLEFLKGNLLPKQGNTLNPLYPLDALYSGILRSIHPDILPTVLQILSVVLFVPESFPAQTIANFLFLDQATFYGGLRRLYSLMTVPPAELAGTNPLVIINTSFGEFLKQTSRSGELGISKGEAYANIDRNCIRWLGMRSREEIQKGIWAHDNFLAGIVPWYGKGSYNDIMTFAGRRLWNLWSSTEEADMPQAYENLRQINFSNYDHINSRDEPVFSFEHNASNVAAMVL</sequence>